<keyword evidence="2" id="KW-0813">Transport</keyword>
<keyword evidence="7 10" id="KW-1133">Transmembrane helix</keyword>
<dbReference type="GO" id="GO:0016887">
    <property type="term" value="F:ATP hydrolysis activity"/>
    <property type="evidence" value="ECO:0007669"/>
    <property type="project" value="InterPro"/>
</dbReference>
<comment type="subcellular location">
    <subcellularLocation>
        <location evidence="1">Cell membrane</location>
        <topology evidence="1">Multi-pass membrane protein</topology>
    </subcellularLocation>
</comment>
<dbReference type="AlphaFoldDB" id="A0AAE0X8F5"/>
<feature type="domain" description="ABC transmembrane type-1" evidence="12">
    <location>
        <begin position="316"/>
        <end position="575"/>
    </location>
</feature>
<dbReference type="PANTHER" id="PTHR24221">
    <property type="entry name" value="ATP-BINDING CASSETTE SUB-FAMILY B"/>
    <property type="match status" value="1"/>
</dbReference>
<dbReference type="Gene3D" id="3.40.50.300">
    <property type="entry name" value="P-loop containing nucleotide triphosphate hydrolases"/>
    <property type="match status" value="1"/>
</dbReference>
<feature type="region of interest" description="Disordered" evidence="9">
    <location>
        <begin position="53"/>
        <end position="76"/>
    </location>
</feature>
<evidence type="ECO:0000256" key="10">
    <source>
        <dbReference type="SAM" id="Phobius"/>
    </source>
</evidence>
<evidence type="ECO:0000256" key="6">
    <source>
        <dbReference type="ARBA" id="ARBA00022840"/>
    </source>
</evidence>
<evidence type="ECO:0000256" key="3">
    <source>
        <dbReference type="ARBA" id="ARBA00022475"/>
    </source>
</evidence>
<dbReference type="CDD" id="cd18583">
    <property type="entry name" value="ABC_6TM_HMT1"/>
    <property type="match status" value="1"/>
</dbReference>
<protein>
    <recommendedName>
        <fullName evidence="15">Heavy metal tolerance protein</fullName>
    </recommendedName>
</protein>
<evidence type="ECO:0000313" key="14">
    <source>
        <dbReference type="Proteomes" id="UP001270362"/>
    </source>
</evidence>
<dbReference type="PROSITE" id="PS50893">
    <property type="entry name" value="ABC_TRANSPORTER_2"/>
    <property type="match status" value="1"/>
</dbReference>
<feature type="transmembrane region" description="Helical" evidence="10">
    <location>
        <begin position="521"/>
        <end position="539"/>
    </location>
</feature>
<evidence type="ECO:0000256" key="4">
    <source>
        <dbReference type="ARBA" id="ARBA00022692"/>
    </source>
</evidence>
<evidence type="ECO:0000256" key="2">
    <source>
        <dbReference type="ARBA" id="ARBA00022448"/>
    </source>
</evidence>
<name>A0AAE0X8F5_9PEZI</name>
<reference evidence="13" key="1">
    <citation type="journal article" date="2023" name="Mol. Phylogenet. Evol.">
        <title>Genome-scale phylogeny and comparative genomics of the fungal order Sordariales.</title>
        <authorList>
            <person name="Hensen N."/>
            <person name="Bonometti L."/>
            <person name="Westerberg I."/>
            <person name="Brannstrom I.O."/>
            <person name="Guillou S."/>
            <person name="Cros-Aarteil S."/>
            <person name="Calhoun S."/>
            <person name="Haridas S."/>
            <person name="Kuo A."/>
            <person name="Mondo S."/>
            <person name="Pangilinan J."/>
            <person name="Riley R."/>
            <person name="LaButti K."/>
            <person name="Andreopoulos B."/>
            <person name="Lipzen A."/>
            <person name="Chen C."/>
            <person name="Yan M."/>
            <person name="Daum C."/>
            <person name="Ng V."/>
            <person name="Clum A."/>
            <person name="Steindorff A."/>
            <person name="Ohm R.A."/>
            <person name="Martin F."/>
            <person name="Silar P."/>
            <person name="Natvig D.O."/>
            <person name="Lalanne C."/>
            <person name="Gautier V."/>
            <person name="Ament-Velasquez S.L."/>
            <person name="Kruys A."/>
            <person name="Hutchinson M.I."/>
            <person name="Powell A.J."/>
            <person name="Barry K."/>
            <person name="Miller A.N."/>
            <person name="Grigoriev I.V."/>
            <person name="Debuchy R."/>
            <person name="Gladieux P."/>
            <person name="Hiltunen Thoren M."/>
            <person name="Johannesson H."/>
        </authorList>
    </citation>
    <scope>NUCLEOTIDE SEQUENCE</scope>
    <source>
        <strain evidence="13">CBS 314.62</strain>
    </source>
</reference>
<dbReference type="InterPro" id="IPR017871">
    <property type="entry name" value="ABC_transporter-like_CS"/>
</dbReference>
<dbReference type="InterPro" id="IPR003593">
    <property type="entry name" value="AAA+_ATPase"/>
</dbReference>
<dbReference type="SUPFAM" id="SSF90123">
    <property type="entry name" value="ABC transporter transmembrane region"/>
    <property type="match status" value="1"/>
</dbReference>
<keyword evidence="4 10" id="KW-0812">Transmembrane</keyword>
<dbReference type="Proteomes" id="UP001270362">
    <property type="component" value="Unassembled WGS sequence"/>
</dbReference>
<evidence type="ECO:0000259" key="11">
    <source>
        <dbReference type="PROSITE" id="PS50893"/>
    </source>
</evidence>
<dbReference type="GO" id="GO:0005886">
    <property type="term" value="C:plasma membrane"/>
    <property type="evidence" value="ECO:0007669"/>
    <property type="project" value="UniProtKB-SubCell"/>
</dbReference>
<dbReference type="InterPro" id="IPR039421">
    <property type="entry name" value="Type_1_exporter"/>
</dbReference>
<keyword evidence="3" id="KW-1003">Cell membrane</keyword>
<accession>A0AAE0X8F5</accession>
<dbReference type="PROSITE" id="PS50929">
    <property type="entry name" value="ABC_TM1F"/>
    <property type="match status" value="1"/>
</dbReference>
<dbReference type="Pfam" id="PF00005">
    <property type="entry name" value="ABC_tran"/>
    <property type="match status" value="1"/>
</dbReference>
<gene>
    <name evidence="13" type="ORF">B0T22DRAFT_498173</name>
</gene>
<feature type="transmembrane region" description="Helical" evidence="10">
    <location>
        <begin position="26"/>
        <end position="44"/>
    </location>
</feature>
<evidence type="ECO:0000256" key="8">
    <source>
        <dbReference type="ARBA" id="ARBA00023136"/>
    </source>
</evidence>
<dbReference type="PROSITE" id="PS00211">
    <property type="entry name" value="ABC_TRANSPORTER_1"/>
    <property type="match status" value="1"/>
</dbReference>
<organism evidence="13 14">
    <name type="scientific">Podospora appendiculata</name>
    <dbReference type="NCBI Taxonomy" id="314037"/>
    <lineage>
        <taxon>Eukaryota</taxon>
        <taxon>Fungi</taxon>
        <taxon>Dikarya</taxon>
        <taxon>Ascomycota</taxon>
        <taxon>Pezizomycotina</taxon>
        <taxon>Sordariomycetes</taxon>
        <taxon>Sordariomycetidae</taxon>
        <taxon>Sordariales</taxon>
        <taxon>Podosporaceae</taxon>
        <taxon>Podospora</taxon>
    </lineage>
</organism>
<feature type="domain" description="ABC transporter" evidence="11">
    <location>
        <begin position="609"/>
        <end position="849"/>
    </location>
</feature>
<feature type="transmembrane region" description="Helical" evidence="10">
    <location>
        <begin position="165"/>
        <end position="185"/>
    </location>
</feature>
<keyword evidence="6" id="KW-0067">ATP-binding</keyword>
<dbReference type="EMBL" id="JAULSO010000002">
    <property type="protein sequence ID" value="KAK3687912.1"/>
    <property type="molecule type" value="Genomic_DNA"/>
</dbReference>
<proteinExistence type="predicted"/>
<feature type="transmembrane region" description="Helical" evidence="10">
    <location>
        <begin position="136"/>
        <end position="153"/>
    </location>
</feature>
<evidence type="ECO:0008006" key="15">
    <source>
        <dbReference type="Google" id="ProtNLM"/>
    </source>
</evidence>
<dbReference type="InterPro" id="IPR003439">
    <property type="entry name" value="ABC_transporter-like_ATP-bd"/>
</dbReference>
<keyword evidence="14" id="KW-1185">Reference proteome</keyword>
<evidence type="ECO:0000256" key="1">
    <source>
        <dbReference type="ARBA" id="ARBA00004651"/>
    </source>
</evidence>
<dbReference type="InterPro" id="IPR027417">
    <property type="entry name" value="P-loop_NTPase"/>
</dbReference>
<evidence type="ECO:0000256" key="9">
    <source>
        <dbReference type="SAM" id="MobiDB-lite"/>
    </source>
</evidence>
<dbReference type="GO" id="GO:0005524">
    <property type="term" value="F:ATP binding"/>
    <property type="evidence" value="ECO:0007669"/>
    <property type="project" value="UniProtKB-KW"/>
</dbReference>
<dbReference type="FunFam" id="3.40.50.300:FF:000221">
    <property type="entry name" value="Multidrug ABC transporter ATP-binding protein"/>
    <property type="match status" value="1"/>
</dbReference>
<dbReference type="PANTHER" id="PTHR24221:SF651">
    <property type="entry name" value="HEAVY METAL TOLERANCE PROTEIN"/>
    <property type="match status" value="1"/>
</dbReference>
<comment type="caution">
    <text evidence="13">The sequence shown here is derived from an EMBL/GenBank/DDBJ whole genome shotgun (WGS) entry which is preliminary data.</text>
</comment>
<feature type="transmembrane region" description="Helical" evidence="10">
    <location>
        <begin position="314"/>
        <end position="332"/>
    </location>
</feature>
<dbReference type="SMART" id="SM00382">
    <property type="entry name" value="AAA"/>
    <property type="match status" value="1"/>
</dbReference>
<dbReference type="InterPro" id="IPR011527">
    <property type="entry name" value="ABC1_TM_dom"/>
</dbReference>
<feature type="transmembrane region" description="Helical" evidence="10">
    <location>
        <begin position="214"/>
        <end position="234"/>
    </location>
</feature>
<evidence type="ECO:0000256" key="5">
    <source>
        <dbReference type="ARBA" id="ARBA00022741"/>
    </source>
</evidence>
<feature type="transmembrane region" description="Helical" evidence="10">
    <location>
        <begin position="95"/>
        <end position="116"/>
    </location>
</feature>
<dbReference type="Pfam" id="PF00664">
    <property type="entry name" value="ABC_membrane"/>
    <property type="match status" value="1"/>
</dbReference>
<evidence type="ECO:0000313" key="13">
    <source>
        <dbReference type="EMBL" id="KAK3687912.1"/>
    </source>
</evidence>
<feature type="transmembrane region" description="Helical" evidence="10">
    <location>
        <begin position="433"/>
        <end position="453"/>
    </location>
</feature>
<keyword evidence="8 10" id="KW-0472">Membrane</keyword>
<evidence type="ECO:0000256" key="7">
    <source>
        <dbReference type="ARBA" id="ARBA00022989"/>
    </source>
</evidence>
<sequence>MGAPIDSGPLQRTTTAEFVSKHVQPWYPVVLAVAFLLSAGVHSIHTPRSKEKLVVPTAGGPGGKPLPATKRKRGHEQPRVRDVYRGALARRVCQCVTAAITLTFLTNGAAIAIHALQARGPSGDEWPWWCSEERTVYIVGSTSLYVYVLITLIEWSDSPNIVHCIIWTLGLVGEAIILISFASAISSSHHVVHGVGTRVLEPAEGADIWDFVDLGIGAVRLGLLMLLVCLYAVVTTKGYLKERQCLDEGAHQSDESVPLLNGNGTNYHTQAHDEDTAFYRPDKLPHNSWFEYCRGYSVFFPYLWPSDSLKLQGVVLLCFILAVFQRVVNILVPTQIGTLADAVCGKGGTHQFPWLQMGLLVVYKLLQGPSGLLGSLRSILWNSASQHTYRTLATAAFEHVHSLSLDFHLSKRTGEVLSALNKGASINKFLEQVTFQVLPVLVDLVVAIIYFHIRADQRRDMVNADREEEAVKSDSITSYETVKYFNAETFEFARYWNAITTFQVAEAKVTWGINYMNMCQFVVFMSGFFVAMMTCAFEITQGKRTVGDLTILLMYFTQLRGPLSSVGTLYRTIQQAMISSERLLELFKIQPTVVDKPDAEPLFQCSGQIKWNHVGFTYGDDDGGGGQALHDLSFECKPGTTTAFVGESDGGKSTVFRLMFRFYNCQVGSIEIDSRNVVDLAIDSVRRYISVVPQDITLSNGTLMYNLMYANPTATEKDVFEACRAAGIHDHILSFPDGYLTKVGERGLRLSGGEKQRVAIARMILKKPNIIMLDEATSALDGETEQDIQSNLIRGNFGRGCTLLIIAHRLSTITHADQIFVLHGGTAVEMGTHDELLALKGRYASMWESECTVEGARSAASTRLPQD</sequence>
<dbReference type="GO" id="GO:0005774">
    <property type="term" value="C:vacuolar membrane"/>
    <property type="evidence" value="ECO:0007669"/>
    <property type="project" value="TreeGrafter"/>
</dbReference>
<keyword evidence="5" id="KW-0547">Nucleotide-binding</keyword>
<dbReference type="GO" id="GO:0140359">
    <property type="term" value="F:ABC-type transporter activity"/>
    <property type="evidence" value="ECO:0007669"/>
    <property type="project" value="InterPro"/>
</dbReference>
<dbReference type="Gene3D" id="1.20.1560.10">
    <property type="entry name" value="ABC transporter type 1, transmembrane domain"/>
    <property type="match status" value="2"/>
</dbReference>
<evidence type="ECO:0000259" key="12">
    <source>
        <dbReference type="PROSITE" id="PS50929"/>
    </source>
</evidence>
<dbReference type="InterPro" id="IPR036640">
    <property type="entry name" value="ABC1_TM_sf"/>
</dbReference>
<dbReference type="SUPFAM" id="SSF52540">
    <property type="entry name" value="P-loop containing nucleoside triphosphate hydrolases"/>
    <property type="match status" value="1"/>
</dbReference>
<reference evidence="13" key="2">
    <citation type="submission" date="2023-06" db="EMBL/GenBank/DDBJ databases">
        <authorList>
            <consortium name="Lawrence Berkeley National Laboratory"/>
            <person name="Haridas S."/>
            <person name="Hensen N."/>
            <person name="Bonometti L."/>
            <person name="Westerberg I."/>
            <person name="Brannstrom I.O."/>
            <person name="Guillou S."/>
            <person name="Cros-Aarteil S."/>
            <person name="Calhoun S."/>
            <person name="Kuo A."/>
            <person name="Mondo S."/>
            <person name="Pangilinan J."/>
            <person name="Riley R."/>
            <person name="Labutti K."/>
            <person name="Andreopoulos B."/>
            <person name="Lipzen A."/>
            <person name="Chen C."/>
            <person name="Yanf M."/>
            <person name="Daum C."/>
            <person name="Ng V."/>
            <person name="Clum A."/>
            <person name="Steindorff A."/>
            <person name="Ohm R."/>
            <person name="Martin F."/>
            <person name="Silar P."/>
            <person name="Natvig D."/>
            <person name="Lalanne C."/>
            <person name="Gautier V."/>
            <person name="Ament-Velasquez S.L."/>
            <person name="Kruys A."/>
            <person name="Hutchinson M.I."/>
            <person name="Powell A.J."/>
            <person name="Barry K."/>
            <person name="Miller A.N."/>
            <person name="Grigoriev I.V."/>
            <person name="Debuchy R."/>
            <person name="Gladieux P."/>
            <person name="Thoren M.H."/>
            <person name="Johannesson H."/>
        </authorList>
    </citation>
    <scope>NUCLEOTIDE SEQUENCE</scope>
    <source>
        <strain evidence="13">CBS 314.62</strain>
    </source>
</reference>